<comment type="pathway">
    <text evidence="1 6">Purine metabolism; IMP biosynthesis via de novo pathway; N(2)-formyl-N(1)-(5-phospho-D-ribosyl)glycinamide from N(1)-(5-phospho-D-ribosyl)glycinamide (10-formyl THF route): step 1/1.</text>
</comment>
<dbReference type="PATRIC" id="fig|765912.4.peg.1604"/>
<dbReference type="InterPro" id="IPR002376">
    <property type="entry name" value="Formyl_transf_N"/>
</dbReference>
<dbReference type="EMBL" id="CP003051">
    <property type="protein sequence ID" value="AGA90410.1"/>
    <property type="molecule type" value="Genomic_DNA"/>
</dbReference>
<dbReference type="OrthoDB" id="9806170at2"/>
<dbReference type="Gene3D" id="3.40.50.170">
    <property type="entry name" value="Formyl transferase, N-terminal domain"/>
    <property type="match status" value="1"/>
</dbReference>
<evidence type="ECO:0000256" key="3">
    <source>
        <dbReference type="ARBA" id="ARBA00022755"/>
    </source>
</evidence>
<feature type="site" description="Raises pKa of active site His" evidence="6">
    <location>
        <position position="149"/>
    </location>
</feature>
<dbReference type="GO" id="GO:0006189">
    <property type="term" value="P:'de novo' IMP biosynthetic process"/>
    <property type="evidence" value="ECO:0007669"/>
    <property type="project" value="UniProtKB-UniRule"/>
</dbReference>
<gene>
    <name evidence="6" type="primary">purN</name>
    <name evidence="8" type="ORF">Thimo_1632</name>
</gene>
<feature type="binding site" evidence="6">
    <location>
        <begin position="94"/>
        <end position="97"/>
    </location>
    <ligand>
        <name>(6R)-10-formyltetrahydrofolate</name>
        <dbReference type="ChEBI" id="CHEBI:195366"/>
    </ligand>
</feature>
<feature type="binding site" evidence="6">
    <location>
        <position position="111"/>
    </location>
    <ligand>
        <name>(6R)-10-formyltetrahydrofolate</name>
        <dbReference type="ChEBI" id="CHEBI:195366"/>
    </ligand>
</feature>
<dbReference type="EC" id="2.1.2.2" evidence="6"/>
<proteinExistence type="inferred from homology"/>
<organism evidence="8 9">
    <name type="scientific">Thioflavicoccus mobilis 8321</name>
    <dbReference type="NCBI Taxonomy" id="765912"/>
    <lineage>
        <taxon>Bacteria</taxon>
        <taxon>Pseudomonadati</taxon>
        <taxon>Pseudomonadota</taxon>
        <taxon>Gammaproteobacteria</taxon>
        <taxon>Chromatiales</taxon>
        <taxon>Chromatiaceae</taxon>
        <taxon>Thioflavicoccus</taxon>
    </lineage>
</organism>
<dbReference type="PANTHER" id="PTHR43369:SF2">
    <property type="entry name" value="PHOSPHORIBOSYLGLYCINAMIDE FORMYLTRANSFERASE"/>
    <property type="match status" value="1"/>
</dbReference>
<dbReference type="SUPFAM" id="SSF53328">
    <property type="entry name" value="Formyltransferase"/>
    <property type="match status" value="1"/>
</dbReference>
<dbReference type="Pfam" id="PF00551">
    <property type="entry name" value="Formyl_trans_N"/>
    <property type="match status" value="1"/>
</dbReference>
<evidence type="ECO:0000259" key="7">
    <source>
        <dbReference type="Pfam" id="PF00551"/>
    </source>
</evidence>
<name>L0GYE8_9GAMM</name>
<feature type="binding site" evidence="6">
    <location>
        <position position="69"/>
    </location>
    <ligand>
        <name>(6R)-10-formyltetrahydrofolate</name>
        <dbReference type="ChEBI" id="CHEBI:195366"/>
    </ligand>
</feature>
<dbReference type="InterPro" id="IPR036477">
    <property type="entry name" value="Formyl_transf_N_sf"/>
</dbReference>
<dbReference type="STRING" id="765912.Thimo_1632"/>
<dbReference type="Proteomes" id="UP000010816">
    <property type="component" value="Chromosome"/>
</dbReference>
<evidence type="ECO:0000256" key="1">
    <source>
        <dbReference type="ARBA" id="ARBA00005054"/>
    </source>
</evidence>
<evidence type="ECO:0000256" key="6">
    <source>
        <dbReference type="HAMAP-Rule" id="MF_01930"/>
    </source>
</evidence>
<dbReference type="GO" id="GO:0004644">
    <property type="term" value="F:phosphoribosylglycinamide formyltransferase activity"/>
    <property type="evidence" value="ECO:0007669"/>
    <property type="project" value="UniProtKB-UniRule"/>
</dbReference>
<evidence type="ECO:0000256" key="5">
    <source>
        <dbReference type="ARBA" id="ARBA00047664"/>
    </source>
</evidence>
<sequence length="225" mass="24530">MTDPAPARCVALISGGGTNLQALIDAQRDGLPFTIRAVISNEPQAHGLVRAREAGIATRVLSHRGFPSRKEYDQALARLIDEFRPAIVLLAGFMRILTPGFVAHYRGRLLNIHPSLLPELRGLHTHRRALESGAGVHGASVHFVTDELDGGPVIVQARVPILPDDQPETLAARVLEKEHVIYPLAVRWLAESRLSLGDDGLPRLDGQILNRPRILEDEGDSAEGE</sequence>
<reference evidence="8 9" key="1">
    <citation type="submission" date="2011-09" db="EMBL/GenBank/DDBJ databases">
        <title>Complete sequence of chromosome of Thioflavicoccus mobilis 8321.</title>
        <authorList>
            <consortium name="US DOE Joint Genome Institute"/>
            <person name="Lucas S."/>
            <person name="Han J."/>
            <person name="Lapidus A."/>
            <person name="Cheng J.-F."/>
            <person name="Goodwin L."/>
            <person name="Pitluck S."/>
            <person name="Peters L."/>
            <person name="Ovchinnikova G."/>
            <person name="Lu M."/>
            <person name="Detter J.C."/>
            <person name="Han C."/>
            <person name="Tapia R."/>
            <person name="Land M."/>
            <person name="Hauser L."/>
            <person name="Kyrpides N."/>
            <person name="Ivanova N."/>
            <person name="Pagani I."/>
            <person name="Vogl K."/>
            <person name="Liu Z."/>
            <person name="Imhoff J."/>
            <person name="Thiel V."/>
            <person name="Frigaard N.-U."/>
            <person name="Bryant D."/>
            <person name="Woyke T."/>
        </authorList>
    </citation>
    <scope>NUCLEOTIDE SEQUENCE [LARGE SCALE GENOMIC DNA]</scope>
    <source>
        <strain evidence="8 9">8321</strain>
    </source>
</reference>
<dbReference type="HAMAP" id="MF_01930">
    <property type="entry name" value="PurN"/>
    <property type="match status" value="1"/>
</dbReference>
<dbReference type="eggNOG" id="COG0299">
    <property type="taxonomic scope" value="Bacteria"/>
</dbReference>
<accession>L0GYE8</accession>
<protein>
    <recommendedName>
        <fullName evidence="6">Phosphoribosylglycinamide formyltransferase</fullName>
        <ecNumber evidence="6">2.1.2.2</ecNumber>
    </recommendedName>
    <alternativeName>
        <fullName evidence="6">5'-phosphoribosylglycinamide transformylase</fullName>
    </alternativeName>
    <alternativeName>
        <fullName evidence="6">GAR transformylase</fullName>
        <shortName evidence="6">GART</shortName>
    </alternativeName>
</protein>
<dbReference type="UniPathway" id="UPA00074">
    <property type="reaction ID" value="UER00126"/>
</dbReference>
<dbReference type="HOGENOM" id="CLU_038395_1_1_6"/>
<dbReference type="NCBIfam" id="TIGR00639">
    <property type="entry name" value="PurN"/>
    <property type="match status" value="1"/>
</dbReference>
<feature type="domain" description="Formyl transferase N-terminal" evidence="7">
    <location>
        <begin position="8"/>
        <end position="186"/>
    </location>
</feature>
<dbReference type="KEGG" id="tmb:Thimo_1632"/>
<keyword evidence="2 6" id="KW-0808">Transferase</keyword>
<evidence type="ECO:0000313" key="9">
    <source>
        <dbReference type="Proteomes" id="UP000010816"/>
    </source>
</evidence>
<comment type="function">
    <text evidence="6">Catalyzes the transfer of a formyl group from 10-formyltetrahydrofolate to 5-phospho-ribosyl-glycinamide (GAR), producing 5-phospho-ribosyl-N-formylglycinamide (FGAR) and tetrahydrofolate.</text>
</comment>
<dbReference type="PANTHER" id="PTHR43369">
    <property type="entry name" value="PHOSPHORIBOSYLGLYCINAMIDE FORMYLTRANSFERASE"/>
    <property type="match status" value="1"/>
</dbReference>
<feature type="active site" description="Proton donor" evidence="6">
    <location>
        <position position="113"/>
    </location>
</feature>
<dbReference type="AlphaFoldDB" id="L0GYE8"/>
<keyword evidence="9" id="KW-1185">Reference proteome</keyword>
<keyword evidence="3 6" id="KW-0658">Purine biosynthesis</keyword>
<evidence type="ECO:0000256" key="4">
    <source>
        <dbReference type="ARBA" id="ARBA00038440"/>
    </source>
</evidence>
<dbReference type="CDD" id="cd08645">
    <property type="entry name" value="FMT_core_GART"/>
    <property type="match status" value="1"/>
</dbReference>
<feature type="binding site" evidence="6">
    <location>
        <begin position="17"/>
        <end position="19"/>
    </location>
    <ligand>
        <name>N(1)-(5-phospho-beta-D-ribosyl)glycinamide</name>
        <dbReference type="ChEBI" id="CHEBI:143788"/>
    </ligand>
</feature>
<evidence type="ECO:0000313" key="8">
    <source>
        <dbReference type="EMBL" id="AGA90410.1"/>
    </source>
</evidence>
<dbReference type="RefSeq" id="WP_015280551.1">
    <property type="nucleotide sequence ID" value="NC_019940.1"/>
</dbReference>
<evidence type="ECO:0000256" key="2">
    <source>
        <dbReference type="ARBA" id="ARBA00022679"/>
    </source>
</evidence>
<comment type="similarity">
    <text evidence="4 6">Belongs to the GART family.</text>
</comment>
<dbReference type="PROSITE" id="PS00373">
    <property type="entry name" value="GART"/>
    <property type="match status" value="1"/>
</dbReference>
<dbReference type="GO" id="GO:0005829">
    <property type="term" value="C:cytosol"/>
    <property type="evidence" value="ECO:0007669"/>
    <property type="project" value="TreeGrafter"/>
</dbReference>
<dbReference type="InterPro" id="IPR004607">
    <property type="entry name" value="GART"/>
</dbReference>
<dbReference type="InterPro" id="IPR001555">
    <property type="entry name" value="GART_AS"/>
</dbReference>
<comment type="catalytic activity">
    <reaction evidence="5 6">
        <text>N(1)-(5-phospho-beta-D-ribosyl)glycinamide + (6R)-10-formyltetrahydrofolate = N(2)-formyl-N(1)-(5-phospho-beta-D-ribosyl)glycinamide + (6S)-5,6,7,8-tetrahydrofolate + H(+)</text>
        <dbReference type="Rhea" id="RHEA:15053"/>
        <dbReference type="ChEBI" id="CHEBI:15378"/>
        <dbReference type="ChEBI" id="CHEBI:57453"/>
        <dbReference type="ChEBI" id="CHEBI:143788"/>
        <dbReference type="ChEBI" id="CHEBI:147286"/>
        <dbReference type="ChEBI" id="CHEBI:195366"/>
        <dbReference type="EC" id="2.1.2.2"/>
    </reaction>
</comment>